<organism evidence="3">
    <name type="scientific">Schistocephalus solidus</name>
    <name type="common">Tapeworm</name>
    <dbReference type="NCBI Taxonomy" id="70667"/>
    <lineage>
        <taxon>Eukaryota</taxon>
        <taxon>Metazoa</taxon>
        <taxon>Spiralia</taxon>
        <taxon>Lophotrochozoa</taxon>
        <taxon>Platyhelminthes</taxon>
        <taxon>Cestoda</taxon>
        <taxon>Eucestoda</taxon>
        <taxon>Diphyllobothriidea</taxon>
        <taxon>Diphyllobothriidae</taxon>
        <taxon>Schistocephalus</taxon>
    </lineage>
</organism>
<feature type="region of interest" description="Disordered" evidence="1">
    <location>
        <begin position="998"/>
        <end position="1022"/>
    </location>
</feature>
<dbReference type="SMART" id="SM00875">
    <property type="entry name" value="BACK"/>
    <property type="match status" value="1"/>
</dbReference>
<feature type="non-terminal residue" evidence="3">
    <location>
        <position position="1"/>
    </location>
</feature>
<dbReference type="GO" id="GO:0005737">
    <property type="term" value="C:cytoplasm"/>
    <property type="evidence" value="ECO:0007669"/>
    <property type="project" value="TreeGrafter"/>
</dbReference>
<feature type="compositionally biased region" description="Low complexity" evidence="1">
    <location>
        <begin position="1144"/>
        <end position="1157"/>
    </location>
</feature>
<dbReference type="GO" id="GO:0008344">
    <property type="term" value="P:adult locomotory behavior"/>
    <property type="evidence" value="ECO:0007669"/>
    <property type="project" value="TreeGrafter"/>
</dbReference>
<dbReference type="PANTHER" id="PTHR46306:SF1">
    <property type="entry name" value="BTB_POZ DOMAIN-CONTAINING PROTEIN 9"/>
    <property type="match status" value="1"/>
</dbReference>
<dbReference type="InterPro" id="IPR008979">
    <property type="entry name" value="Galactose-bd-like_sf"/>
</dbReference>
<feature type="region of interest" description="Disordered" evidence="1">
    <location>
        <begin position="626"/>
        <end position="655"/>
    </location>
</feature>
<feature type="region of interest" description="Disordered" evidence="1">
    <location>
        <begin position="1127"/>
        <end position="1177"/>
    </location>
</feature>
<dbReference type="GO" id="GO:0048512">
    <property type="term" value="P:circadian behavior"/>
    <property type="evidence" value="ECO:0007669"/>
    <property type="project" value="TreeGrafter"/>
</dbReference>
<dbReference type="EMBL" id="GEEE01022544">
    <property type="protein sequence ID" value="JAP40681.1"/>
    <property type="molecule type" value="Transcribed_RNA"/>
</dbReference>
<sequence>KRVVYCVGRLSLWCNRCQCNSSRRVMSGLDRPSHVVYNQKEPNNENFCIDHSGEIAAHISELFNNKSYSDISLVVKSTEFPAHRVILASRSEYFRALFYGGLAEAHSSTVHLNGISDTAFYHILCYIYTGKLNLSGLAHEDVLDILGLACQYNFVNLQAALSKHFTHSLTLNNICSVYDAAIVYDLEELVLACLEFMDRFAPTILSMPQFERLSKASVIRVITRDSFYAPEFEILRGVQRWLDATYQACIEEALQELQSAQGRQPQAVLTSSEETVTKLDTSPASTSSESLFGGSAGAGGGLPKTKSMNGAVASLPAGTLDRIKCEAEERRNELIKCIRFELMSLSELSNEVRASKLLSADALLDAISSKTLKTSDQLNLRGRLLPEVNLAVPRLGCSLVAGNRGNYPFFFLDTTPSNELSGIQLPEADLSSAGGTQTMQRGLADPNHSQRAAGQRFPRLSSTPQPSTSHHPRADGLLPGDVSPSQLDPQNPANGSLSWSKPIMPSFTARPFHRSGLLDNDATQLNTWVRHQQQQASGIQSLQTIVNQTDSFGSSALDSRDGLFQQHAATTTAAAAPAPKATPLSYLFSSSSSNRRGPAVAAPSARSRVASATSLDSFYSTTAVAAGAPGEHHSSPDGGGVSAARGRESHAHNRTGCGCVRTPNVPPPESEFSVVSHPIGVCGGEIVVDLGHNSFVNMISMQLWDREPRSYSYYVEVALSKEGTWHRVVDYSNYACRSWQTLYFPARVIRLIRIVGTRSSVSQYFHLVTFQCFYTREQFKVHNDLLIPRNNVATVQLGATVLEGVSRLRNSLIDGDVLVYNLNYGFTCHQLGNGCIAVQLSQPFLVSSMRFLLWDLDSRAYSYTVEVSLDRQVWRMVFDASMMHCRSWQTIKFPLQPVTFIRVTGTGNTANNVFHLVHLECPASTLDPDAVVSCTTGVVDADEVYESNIQGDDNDDAHGHLQPEQVVAPTDPIFAPSSHTSSALVPREHRQLAFHRLRGRGRAGQTAAAVASRTRQQTAGDQLSFAEPPQFDLRNFSLTSDHHQSLGDSACCSPALKPYQAALEACRNVHAAPSSSSLQALSSRTTSLSSIRPQSGDEEDSVLLAAESSQFDRVSASAVAAARTSVTSCSSPQLPSATTPSGLGDSKSSGSNESLGSATDPVPQSNFSAGSCPSEKR</sequence>
<dbReference type="Gene3D" id="3.30.710.10">
    <property type="entry name" value="Potassium Channel Kv1.1, Chain A"/>
    <property type="match status" value="1"/>
</dbReference>
<evidence type="ECO:0000259" key="2">
    <source>
        <dbReference type="PROSITE" id="PS50097"/>
    </source>
</evidence>
<dbReference type="Pfam" id="PF00651">
    <property type="entry name" value="BTB"/>
    <property type="match status" value="1"/>
</dbReference>
<evidence type="ECO:0000313" key="3">
    <source>
        <dbReference type="EMBL" id="JAP40681.1"/>
    </source>
</evidence>
<protein>
    <submittedName>
        <fullName evidence="3">BTB/POZ domain-containing protein 9</fullName>
    </submittedName>
</protein>
<dbReference type="PANTHER" id="PTHR46306">
    <property type="entry name" value="BTB/POZ DOMAIN-CONTAINING PROTEIN 9"/>
    <property type="match status" value="1"/>
</dbReference>
<evidence type="ECO:0000256" key="1">
    <source>
        <dbReference type="SAM" id="MobiDB-lite"/>
    </source>
</evidence>
<name>A0A0X3NL33_SCHSO</name>
<dbReference type="Gene3D" id="1.25.40.420">
    <property type="match status" value="1"/>
</dbReference>
<feature type="compositionally biased region" description="Polar residues" evidence="1">
    <location>
        <begin position="483"/>
        <end position="499"/>
    </location>
</feature>
<feature type="compositionally biased region" description="Polar residues" evidence="1">
    <location>
        <begin position="1162"/>
        <end position="1171"/>
    </location>
</feature>
<dbReference type="Gene3D" id="2.60.120.260">
    <property type="entry name" value="Galactose-binding domain-like"/>
    <property type="match status" value="2"/>
</dbReference>
<feature type="compositionally biased region" description="Polar residues" evidence="1">
    <location>
        <begin position="1132"/>
        <end position="1141"/>
    </location>
</feature>
<gene>
    <name evidence="3" type="primary">BTBD9</name>
    <name evidence="3" type="ORF">TR156702</name>
</gene>
<proteinExistence type="predicted"/>
<feature type="compositionally biased region" description="Low complexity" evidence="1">
    <location>
        <begin position="1003"/>
        <end position="1013"/>
    </location>
</feature>
<dbReference type="SUPFAM" id="SSF54695">
    <property type="entry name" value="POZ domain"/>
    <property type="match status" value="1"/>
</dbReference>
<feature type="region of interest" description="Disordered" evidence="1">
    <location>
        <begin position="265"/>
        <end position="298"/>
    </location>
</feature>
<dbReference type="SUPFAM" id="SSF49785">
    <property type="entry name" value="Galactose-binding domain-like"/>
    <property type="match status" value="2"/>
</dbReference>
<dbReference type="InterPro" id="IPR000210">
    <property type="entry name" value="BTB/POZ_dom"/>
</dbReference>
<reference evidence="3" key="1">
    <citation type="submission" date="2016-01" db="EMBL/GenBank/DDBJ databases">
        <title>Reference transcriptome for the parasite Schistocephalus solidus: insights into the molecular evolution of parasitism.</title>
        <authorList>
            <person name="Hebert F.O."/>
            <person name="Grambauer S."/>
            <person name="Barber I."/>
            <person name="Landry C.R."/>
            <person name="Aubin-Horth N."/>
        </authorList>
    </citation>
    <scope>NUCLEOTIDE SEQUENCE</scope>
</reference>
<feature type="compositionally biased region" description="Polar residues" evidence="1">
    <location>
        <begin position="265"/>
        <end position="286"/>
    </location>
</feature>
<dbReference type="PROSITE" id="PS50097">
    <property type="entry name" value="BTB"/>
    <property type="match status" value="1"/>
</dbReference>
<feature type="region of interest" description="Disordered" evidence="1">
    <location>
        <begin position="429"/>
        <end position="502"/>
    </location>
</feature>
<dbReference type="SMART" id="SM00225">
    <property type="entry name" value="BTB"/>
    <property type="match status" value="1"/>
</dbReference>
<accession>A0A0X3NL33</accession>
<dbReference type="GO" id="GO:0050804">
    <property type="term" value="P:modulation of chemical synaptic transmission"/>
    <property type="evidence" value="ECO:0007669"/>
    <property type="project" value="TreeGrafter"/>
</dbReference>
<dbReference type="InterPro" id="IPR011705">
    <property type="entry name" value="BACK"/>
</dbReference>
<dbReference type="Pfam" id="PF07707">
    <property type="entry name" value="BACK"/>
    <property type="match status" value="1"/>
</dbReference>
<dbReference type="AlphaFoldDB" id="A0A0X3NL33"/>
<dbReference type="InterPro" id="IPR052407">
    <property type="entry name" value="BTB_POZ_domain_cont_9"/>
</dbReference>
<feature type="domain" description="BTB" evidence="2">
    <location>
        <begin position="69"/>
        <end position="136"/>
    </location>
</feature>
<dbReference type="InterPro" id="IPR011333">
    <property type="entry name" value="SKP1/BTB/POZ_sf"/>
</dbReference>